<feature type="region of interest" description="Disordered" evidence="1">
    <location>
        <begin position="1"/>
        <end position="138"/>
    </location>
</feature>
<feature type="region of interest" description="Disordered" evidence="1">
    <location>
        <begin position="234"/>
        <end position="333"/>
    </location>
</feature>
<feature type="compositionally biased region" description="Acidic residues" evidence="1">
    <location>
        <begin position="75"/>
        <end position="99"/>
    </location>
</feature>
<dbReference type="VEuPathDB" id="FungiDB:A1Q1_06828"/>
<dbReference type="PANTHER" id="PTHR28096:SF1">
    <property type="entry name" value="PROTEIN FAF1"/>
    <property type="match status" value="1"/>
</dbReference>
<evidence type="ECO:0000256" key="1">
    <source>
        <dbReference type="SAM" id="MobiDB-lite"/>
    </source>
</evidence>
<dbReference type="EMBL" id="ALBS01000039">
    <property type="protein sequence ID" value="EJT51959.1"/>
    <property type="molecule type" value="Genomic_DNA"/>
</dbReference>
<dbReference type="KEGG" id="tasa:A1Q1_06828"/>
<dbReference type="HOGENOM" id="CLU_687328_0_0_1"/>
<feature type="region of interest" description="Disordered" evidence="1">
    <location>
        <begin position="174"/>
        <end position="198"/>
    </location>
</feature>
<feature type="compositionally biased region" description="Low complexity" evidence="1">
    <location>
        <begin position="124"/>
        <end position="138"/>
    </location>
</feature>
<feature type="compositionally biased region" description="Low complexity" evidence="1">
    <location>
        <begin position="63"/>
        <end position="74"/>
    </location>
</feature>
<dbReference type="GO" id="GO:0000462">
    <property type="term" value="P:maturation of SSU-rRNA from tricistronic rRNA transcript (SSU-rRNA, 5.8S rRNA, LSU-rRNA)"/>
    <property type="evidence" value="ECO:0007669"/>
    <property type="project" value="TreeGrafter"/>
</dbReference>
<dbReference type="GO" id="GO:0005730">
    <property type="term" value="C:nucleolus"/>
    <property type="evidence" value="ECO:0007669"/>
    <property type="project" value="TreeGrafter"/>
</dbReference>
<gene>
    <name evidence="2" type="ORF">A1Q1_06828</name>
</gene>
<feature type="compositionally biased region" description="Low complexity" evidence="1">
    <location>
        <begin position="237"/>
        <end position="247"/>
    </location>
</feature>
<organism evidence="2 3">
    <name type="scientific">Trichosporon asahii var. asahii (strain ATCC 90039 / CBS 2479 / JCM 2466 / KCTC 7840 / NBRC 103889/ NCYC 2677 / UAMH 7654)</name>
    <name type="common">Yeast</name>
    <dbReference type="NCBI Taxonomy" id="1186058"/>
    <lineage>
        <taxon>Eukaryota</taxon>
        <taxon>Fungi</taxon>
        <taxon>Dikarya</taxon>
        <taxon>Basidiomycota</taxon>
        <taxon>Agaricomycotina</taxon>
        <taxon>Tremellomycetes</taxon>
        <taxon>Trichosporonales</taxon>
        <taxon>Trichosporonaceae</taxon>
        <taxon>Trichosporon</taxon>
    </lineage>
</organism>
<evidence type="ECO:0000313" key="2">
    <source>
        <dbReference type="EMBL" id="EJT51959.1"/>
    </source>
</evidence>
<comment type="caution">
    <text evidence="2">The sequence shown here is derived from an EMBL/GenBank/DDBJ whole genome shotgun (WGS) entry which is preliminary data.</text>
</comment>
<protein>
    <recommendedName>
        <fullName evidence="4">Protein FAF1</fullName>
    </recommendedName>
</protein>
<reference evidence="2 3" key="1">
    <citation type="journal article" date="2012" name="Eukaryot. Cell">
        <title>Draft genome sequence of CBS 2479, the standard type strain of Trichosporon asahii.</title>
        <authorList>
            <person name="Yang R.Y."/>
            <person name="Li H.T."/>
            <person name="Zhu H."/>
            <person name="Zhou G.P."/>
            <person name="Wang M."/>
            <person name="Wang L."/>
        </authorList>
    </citation>
    <scope>NUCLEOTIDE SEQUENCE [LARGE SCALE GENOMIC DNA]</scope>
    <source>
        <strain evidence="3">ATCC 90039 / CBS 2479 / JCM 2466 / KCTC 7840 / NCYC 2677 / UAMH 7654</strain>
    </source>
</reference>
<name>J6F4M5_TRIAS</name>
<proteinExistence type="predicted"/>
<dbReference type="OrthoDB" id="5556956at2759"/>
<sequence length="404" mass="42453">MSIKKGWGVKPAKPRTSTEGSSGSDSDGRDSDSESGDGEDDKAAMLAALEAHSRSLLGLPSTSAEASGSGSGSASDDDNDEEGDIDEEDYDDEFDDGWGADDAFVTDSEDEFAAPAKKAKKSKSTATTTASTSTEPAAPKVVEVVFAPTTGGRTEISRADKKAFLKGNSAKIMGGIATAAPPGKRTRDEEEDASNQRLDQELHSMLLQNLLPSAAEMNRPVDKRNAISGRLRELADDSAAGEGAADLKASSRLKSHPAKVRTGLMHAAQRRAEAARAESEAAGSWVKGKGGLGDLGRKGAGKRPNMQVSEERTFGDTKKKRGMAGTGGKKVRAKGLGMGVGRFEGGALKISEREIERVNGMNKRKRAKGPGKMKGWTSFLALEPLRAVESVTLDTGRLKKIQGS</sequence>
<evidence type="ECO:0000313" key="3">
    <source>
        <dbReference type="Proteomes" id="UP000002748"/>
    </source>
</evidence>
<dbReference type="Proteomes" id="UP000002748">
    <property type="component" value="Unassembled WGS sequence"/>
</dbReference>
<dbReference type="GeneID" id="25990340"/>
<dbReference type="RefSeq" id="XP_014182552.1">
    <property type="nucleotide sequence ID" value="XM_014327077.1"/>
</dbReference>
<accession>J6F4M5</accession>
<evidence type="ECO:0008006" key="4">
    <source>
        <dbReference type="Google" id="ProtNLM"/>
    </source>
</evidence>
<dbReference type="PANTHER" id="PTHR28096">
    <property type="entry name" value="PROTEIN FAF1"/>
    <property type="match status" value="1"/>
</dbReference>
<dbReference type="AlphaFoldDB" id="J6F4M5"/>
<dbReference type="InterPro" id="IPR053030">
    <property type="entry name" value="Ribosomal_biogenesis_FAF1-like"/>
</dbReference>
<feature type="compositionally biased region" description="Basic and acidic residues" evidence="1">
    <location>
        <begin position="270"/>
        <end position="279"/>
    </location>
</feature>